<dbReference type="EMBL" id="WBZJ01000001">
    <property type="protein sequence ID" value="KAB3523012.1"/>
    <property type="molecule type" value="Genomic_DNA"/>
</dbReference>
<dbReference type="SUPFAM" id="SSF50494">
    <property type="entry name" value="Trypsin-like serine proteases"/>
    <property type="match status" value="1"/>
</dbReference>
<dbReference type="InterPro" id="IPR043504">
    <property type="entry name" value="Peptidase_S1_PA_chymotrypsin"/>
</dbReference>
<dbReference type="InterPro" id="IPR009003">
    <property type="entry name" value="Peptidase_S1_PA"/>
</dbReference>
<reference evidence="2 3" key="1">
    <citation type="submission" date="2019-10" db="EMBL/GenBank/DDBJ databases">
        <title>Corynebacterium sp novel species isolated from the respiratory tract of Marmot.</title>
        <authorList>
            <person name="Zhang G."/>
        </authorList>
    </citation>
    <scope>NUCLEOTIDE SEQUENCE [LARGE SCALE GENOMIC DNA]</scope>
    <source>
        <strain evidence="2 3">336</strain>
    </source>
</reference>
<protein>
    <recommendedName>
        <fullName evidence="4">Secreted protein</fullName>
    </recommendedName>
</protein>
<dbReference type="RefSeq" id="WP_151843834.1">
    <property type="nucleotide sequence ID" value="NZ_WBZJ01000001.1"/>
</dbReference>
<proteinExistence type="predicted"/>
<organism evidence="2 3">
    <name type="scientific">Corynebacterium zhongnanshanii</name>
    <dbReference type="NCBI Taxonomy" id="2768834"/>
    <lineage>
        <taxon>Bacteria</taxon>
        <taxon>Bacillati</taxon>
        <taxon>Actinomycetota</taxon>
        <taxon>Actinomycetes</taxon>
        <taxon>Mycobacteriales</taxon>
        <taxon>Corynebacteriaceae</taxon>
        <taxon>Corynebacterium</taxon>
    </lineage>
</organism>
<dbReference type="Proteomes" id="UP000436181">
    <property type="component" value="Unassembled WGS sequence"/>
</dbReference>
<dbReference type="Gene3D" id="2.40.10.10">
    <property type="entry name" value="Trypsin-like serine proteases"/>
    <property type="match status" value="2"/>
</dbReference>
<accession>A0ABQ6VF27</accession>
<feature type="signal peptide" evidence="1">
    <location>
        <begin position="1"/>
        <end position="31"/>
    </location>
</feature>
<keyword evidence="3" id="KW-1185">Reference proteome</keyword>
<dbReference type="PROSITE" id="PS51257">
    <property type="entry name" value="PROKAR_LIPOPROTEIN"/>
    <property type="match status" value="1"/>
</dbReference>
<evidence type="ECO:0000313" key="3">
    <source>
        <dbReference type="Proteomes" id="UP000436181"/>
    </source>
</evidence>
<gene>
    <name evidence="2" type="ORF">F8377_02280</name>
</gene>
<name>A0ABQ6VF27_9CORY</name>
<sequence>MRPHTFTRHVQRIAAAAIIATGCLAAPVASAQSSVSGSLDNVLAAGQPGPHRVEGNYFTSPTAPAEQKAQPGVAIVGPSTPITMGDHVCTIAVAGTDEAGRAVALTAGHCGGVGADVRAMDAPAAGVIGKVARVVAGDVAVIELNDHARVAAHYNNVAIHQVGGPSPAVLQEVCKTGVATGTSCGVTINATNDRLLAHLCGSFGDSGAPIYAGNRLLAVLNGGLAGLPACTTPLQGPVHAPTVGTPWAKISADLNRGGVGAGFRPAN</sequence>
<evidence type="ECO:0000256" key="1">
    <source>
        <dbReference type="SAM" id="SignalP"/>
    </source>
</evidence>
<comment type="caution">
    <text evidence="2">The sequence shown here is derived from an EMBL/GenBank/DDBJ whole genome shotgun (WGS) entry which is preliminary data.</text>
</comment>
<keyword evidence="1" id="KW-0732">Signal</keyword>
<evidence type="ECO:0008006" key="4">
    <source>
        <dbReference type="Google" id="ProtNLM"/>
    </source>
</evidence>
<feature type="chain" id="PRO_5047205065" description="Secreted protein" evidence="1">
    <location>
        <begin position="32"/>
        <end position="267"/>
    </location>
</feature>
<evidence type="ECO:0000313" key="2">
    <source>
        <dbReference type="EMBL" id="KAB3523012.1"/>
    </source>
</evidence>